<dbReference type="AlphaFoldDB" id="A0A432XSF6"/>
<reference evidence="2" key="1">
    <citation type="journal article" date="2018" name="Front. Microbiol.">
        <title>Genome-Based Analysis Reveals the Taxonomy and Diversity of the Family Idiomarinaceae.</title>
        <authorList>
            <person name="Liu Y."/>
            <person name="Lai Q."/>
            <person name="Shao Z."/>
        </authorList>
    </citation>
    <scope>NUCLEOTIDE SEQUENCE [LARGE SCALE GENOMIC DNA]</scope>
    <source>
        <strain evidence="2">F23</strain>
    </source>
</reference>
<sequence length="337" mass="38108">MGTAVDDTLWQWIELTDYETPSVPTTMLAQRWWQKTLQTLKPNRVDVSSSSSTESEPVQAEFEFAYDPLLGALDTLLDTQRQNDVRITWLVLPPNSPAWNAVDEWTKRNSWQQLTVPQRDQLLTSQPVDEVHLPSEPWIMTDLSRGFIRHPLGMRWLQSFLKTTLHAADAPGLVVCGSWLYYYLEKTHGGLNRQAFTLRPFDTDHLVTSQLAVSRAHAKRLLAVSEGNPGVAAAYRNAFPVSADETEIVLEIPRVPTVHGEISTFVLYALLLHGGLSTFLLTEVLKSVAPNLIEHCLNLLRSHGIVSYQDDCWKVTELGYPAAKQFLAQRDFNWTPC</sequence>
<protein>
    <submittedName>
        <fullName evidence="1">Uncharacterized protein</fullName>
    </submittedName>
</protein>
<accession>A0A432XSF6</accession>
<dbReference type="OrthoDB" id="258935at2"/>
<comment type="caution">
    <text evidence="1">The sequence shown here is derived from an EMBL/GenBank/DDBJ whole genome shotgun (WGS) entry which is preliminary data.</text>
</comment>
<gene>
    <name evidence="1" type="ORF">CWE25_10370</name>
</gene>
<keyword evidence="2" id="KW-1185">Reference proteome</keyword>
<organism evidence="1 2">
    <name type="scientific">Idiomarina fontislapidosi</name>
    <dbReference type="NCBI Taxonomy" id="263723"/>
    <lineage>
        <taxon>Bacteria</taxon>
        <taxon>Pseudomonadati</taxon>
        <taxon>Pseudomonadota</taxon>
        <taxon>Gammaproteobacteria</taxon>
        <taxon>Alteromonadales</taxon>
        <taxon>Idiomarinaceae</taxon>
        <taxon>Idiomarina</taxon>
    </lineage>
</organism>
<name>A0A432XSF6_9GAMM</name>
<dbReference type="Proteomes" id="UP000287330">
    <property type="component" value="Unassembled WGS sequence"/>
</dbReference>
<proteinExistence type="predicted"/>
<dbReference type="RefSeq" id="WP_110575519.1">
    <property type="nucleotide sequence ID" value="NZ_PIPV01000009.1"/>
</dbReference>
<evidence type="ECO:0000313" key="1">
    <source>
        <dbReference type="EMBL" id="RUO51676.1"/>
    </source>
</evidence>
<dbReference type="EMBL" id="PIPV01000009">
    <property type="protein sequence ID" value="RUO51676.1"/>
    <property type="molecule type" value="Genomic_DNA"/>
</dbReference>
<evidence type="ECO:0000313" key="2">
    <source>
        <dbReference type="Proteomes" id="UP000287330"/>
    </source>
</evidence>